<name>A0A843QZ68_LIMFE</name>
<dbReference type="InterPro" id="IPR046921">
    <property type="entry name" value="ABC-3C_CTD11"/>
</dbReference>
<proteinExistence type="predicted"/>
<protein>
    <recommendedName>
        <fullName evidence="1">ABC-three component systems C-terminal domain-containing protein</fullName>
    </recommendedName>
</protein>
<evidence type="ECO:0000313" key="2">
    <source>
        <dbReference type="EMBL" id="MPQ35064.1"/>
    </source>
</evidence>
<dbReference type="Proteomes" id="UP000466799">
    <property type="component" value="Unassembled WGS sequence"/>
</dbReference>
<accession>A0A843QZ68</accession>
<evidence type="ECO:0000313" key="3">
    <source>
        <dbReference type="Proteomes" id="UP000466799"/>
    </source>
</evidence>
<reference evidence="2 3" key="1">
    <citation type="submission" date="2019-10" db="EMBL/GenBank/DDBJ databases">
        <title>Genome Sequencing and assembly of Lactobacillus fermentum I2, a lactic acid bacteria.</title>
        <authorList>
            <person name="Lopes L.S."/>
            <person name="Persinoti G.F."/>
            <person name="Riano-Pachon D.M."/>
            <person name="Labate C.A."/>
        </authorList>
    </citation>
    <scope>NUCLEOTIDE SEQUENCE [LARGE SCALE GENOMIC DNA]</scope>
    <source>
        <strain evidence="2 3">I2</strain>
    </source>
</reference>
<sequence length="407" mass="46788">MNLNQFFQIFLHEFGPDESVPDFFIELVDSFIREPSTDEERKAANARDYNPVENLNRGVISSWFPKKGKSKRNIGSDIAGRIYAIRDCDKFIATFEKKASFDQCRAISKQLNSFHFDTNEENCFEVCSRIFEELLNKRINGGNEVGPEDIGDAILLGDTDIIFLQEVGNKCPLCSKKLIVTKKAKKLAQYRIVNIFPTQLNDESLQEFESIKKAPGNPDADGNKIPLCLNCAASYEGYPETDEYRKLLDVKRNAVNIRELDDELARSDLENEIIKVVRRIADKGSFGMENVEPEMSPAFVKEKIPEPLTLQNKVIFLVQCYYKVIQEEFSSLQRVNDFDYNLVCSQVKSAYYKIKKRDGNREHQFNAMVGWMQQELHLSEDERTACECMVAFFVQSCEVFEKVEIAK</sequence>
<comment type="caution">
    <text evidence="2">The sequence shown here is derived from an EMBL/GenBank/DDBJ whole genome shotgun (WGS) entry which is preliminary data.</text>
</comment>
<dbReference type="Pfam" id="PF20277">
    <property type="entry name" value="CTD11"/>
    <property type="match status" value="1"/>
</dbReference>
<dbReference type="RefSeq" id="WP_152728508.1">
    <property type="nucleotide sequence ID" value="NZ_WHJL01000022.1"/>
</dbReference>
<organism evidence="2 3">
    <name type="scientific">Limosilactobacillus fermentum</name>
    <name type="common">Lactobacillus fermentum</name>
    <dbReference type="NCBI Taxonomy" id="1613"/>
    <lineage>
        <taxon>Bacteria</taxon>
        <taxon>Bacillati</taxon>
        <taxon>Bacillota</taxon>
        <taxon>Bacilli</taxon>
        <taxon>Lactobacillales</taxon>
        <taxon>Lactobacillaceae</taxon>
        <taxon>Limosilactobacillus</taxon>
    </lineage>
</organism>
<gene>
    <name evidence="2" type="ORF">GC247_03950</name>
</gene>
<feature type="domain" description="ABC-three component systems C-terminal" evidence="1">
    <location>
        <begin position="262"/>
        <end position="400"/>
    </location>
</feature>
<dbReference type="EMBL" id="WHJL01000022">
    <property type="protein sequence ID" value="MPQ35064.1"/>
    <property type="molecule type" value="Genomic_DNA"/>
</dbReference>
<dbReference type="AlphaFoldDB" id="A0A843QZ68"/>
<evidence type="ECO:0000259" key="1">
    <source>
        <dbReference type="Pfam" id="PF20277"/>
    </source>
</evidence>